<reference evidence="3 4" key="1">
    <citation type="submission" date="2016-10" db="EMBL/GenBank/DDBJ databases">
        <authorList>
            <person name="de Groot N.N."/>
        </authorList>
    </citation>
    <scope>NUCLEOTIDE SEQUENCE [LARGE SCALE GENOMIC DNA]</scope>
    <source>
        <strain evidence="3 4">OK461</strain>
    </source>
</reference>
<dbReference type="InterPro" id="IPR013762">
    <property type="entry name" value="Integrase-like_cat_sf"/>
</dbReference>
<dbReference type="Gene3D" id="1.10.443.10">
    <property type="entry name" value="Intergrase catalytic core"/>
    <property type="match status" value="1"/>
</dbReference>
<dbReference type="GO" id="GO:0015074">
    <property type="term" value="P:DNA integration"/>
    <property type="evidence" value="ECO:0007669"/>
    <property type="project" value="InterPro"/>
</dbReference>
<accession>A0A1I2SNK4</accession>
<dbReference type="AlphaFoldDB" id="A0A1I2SNK4"/>
<name>A0A1I2SNK4_9ACTN</name>
<gene>
    <name evidence="3" type="ORF">SAMN02787118_1224</name>
</gene>
<keyword evidence="1" id="KW-0233">DNA recombination</keyword>
<dbReference type="CDD" id="cd00397">
    <property type="entry name" value="DNA_BRE_C"/>
    <property type="match status" value="1"/>
</dbReference>
<evidence type="ECO:0000256" key="2">
    <source>
        <dbReference type="SAM" id="MobiDB-lite"/>
    </source>
</evidence>
<evidence type="ECO:0000313" key="4">
    <source>
        <dbReference type="Proteomes" id="UP000181942"/>
    </source>
</evidence>
<dbReference type="Proteomes" id="UP000181942">
    <property type="component" value="Unassembled WGS sequence"/>
</dbReference>
<evidence type="ECO:0000256" key="1">
    <source>
        <dbReference type="ARBA" id="ARBA00023172"/>
    </source>
</evidence>
<protein>
    <recommendedName>
        <fullName evidence="5">Phage integrase family protein</fullName>
    </recommendedName>
</protein>
<organism evidence="3 4">
    <name type="scientific">Streptomyces mirabilis</name>
    <dbReference type="NCBI Taxonomy" id="68239"/>
    <lineage>
        <taxon>Bacteria</taxon>
        <taxon>Bacillati</taxon>
        <taxon>Actinomycetota</taxon>
        <taxon>Actinomycetes</taxon>
        <taxon>Kitasatosporales</taxon>
        <taxon>Streptomycetaceae</taxon>
        <taxon>Streptomyces</taxon>
    </lineage>
</organism>
<proteinExistence type="predicted"/>
<evidence type="ECO:0000313" key="3">
    <source>
        <dbReference type="EMBL" id="SFG51491.1"/>
    </source>
</evidence>
<dbReference type="GO" id="GO:0003677">
    <property type="term" value="F:DNA binding"/>
    <property type="evidence" value="ECO:0007669"/>
    <property type="project" value="InterPro"/>
</dbReference>
<evidence type="ECO:0008006" key="5">
    <source>
        <dbReference type="Google" id="ProtNLM"/>
    </source>
</evidence>
<feature type="region of interest" description="Disordered" evidence="2">
    <location>
        <begin position="327"/>
        <end position="352"/>
    </location>
</feature>
<dbReference type="GO" id="GO:0006310">
    <property type="term" value="P:DNA recombination"/>
    <property type="evidence" value="ECO:0007669"/>
    <property type="project" value="UniProtKB-KW"/>
</dbReference>
<dbReference type="InterPro" id="IPR011010">
    <property type="entry name" value="DNA_brk_join_enz"/>
</dbReference>
<feature type="compositionally biased region" description="Pro residues" evidence="2">
    <location>
        <begin position="341"/>
        <end position="352"/>
    </location>
</feature>
<dbReference type="EMBL" id="FONR01000022">
    <property type="protein sequence ID" value="SFG51491.1"/>
    <property type="molecule type" value="Genomic_DNA"/>
</dbReference>
<sequence length="352" mass="38887">MALAVVRDLSEVRTPASPEELEAFETDVLAGFVLARASARLADGTIRGDMSHLEQIRSWFGRPLWDMQPADADACFGRAVRSASQGTRLAYAQSLSTFFHFLEMRYRAELHAMTGTIITCPLDEMNRPRGRGEIGLRIPPTGPEVEMLFAGWREDLTTCRKFVPVARNYTTAKLISLVGLRINEARRLDLNDVRWELGRFGKLHVRFGRGAQGSGPRQRVVPLIKGADRLLRWYIEDLWGYFDDDHTRPGHRYFPPSAATPTALRPAQARTPCAADSARPSMTTCPAGPTGSLRTSCGTSALPSSTATAWTCSRSRNCWGTGKWRPQCGTSTSCKRTSRTPGPPVRNAPPPV</sequence>
<dbReference type="SUPFAM" id="SSF56349">
    <property type="entry name" value="DNA breaking-rejoining enzymes"/>
    <property type="match status" value="1"/>
</dbReference>